<dbReference type="AlphaFoldDB" id="A0A1V3L1S5"/>
<accession>A0A1V3L1S5</accession>
<dbReference type="EMBL" id="MLAG01000006">
    <property type="protein sequence ID" value="OOF83872.1"/>
    <property type="molecule type" value="Genomic_DNA"/>
</dbReference>
<sequence length="420" mass="43913">MELINQYGSLFIIITAIFGLLMAFGIGANDVSNAMGTSVGSGTITAKQAILIAMVFEFAGAYLAGGEVTETIKSGIIDPTQFVDSPDILVLGMMSALCAAGIWLLIASYMGWPVSTTHSIIGAIIGFACVTIGSEAVRWESIGGIVGSWFITPVVSGIVSYAIFTSTQKLIFDTEEPLKNAKKFGPYYMGLTSFILSIVTMTKGLKHVGLHFTTAETIAIAATISIISIVFCYFYFRSEAFKNRVQGGTFGGVEKVFSILMLLTACSMAFAHGSNDVANAIGPLSAVVSIVESGGEITTKSALAWWILPLGATGIVVGLAVMGYKVMGTIGTGITDLTPSRGFSAEFATAITVVIASGTGLPISTTQTLVGAVLGVGFARGIAALNLTVIRNIISSWVVTLPAGAFFAIVVFYILRAIFL</sequence>
<evidence type="ECO:0000313" key="8">
    <source>
        <dbReference type="Proteomes" id="UP000188573"/>
    </source>
</evidence>
<gene>
    <name evidence="7" type="ORF">BKG92_01690</name>
</gene>
<feature type="transmembrane region" description="Helical" evidence="6">
    <location>
        <begin position="145"/>
        <end position="164"/>
    </location>
</feature>
<feature type="transmembrane region" description="Helical" evidence="6">
    <location>
        <begin position="369"/>
        <end position="390"/>
    </location>
</feature>
<feature type="transmembrane region" description="Helical" evidence="6">
    <location>
        <begin position="88"/>
        <end position="107"/>
    </location>
</feature>
<proteinExistence type="inferred from homology"/>
<keyword evidence="5 6" id="KW-0472">Membrane</keyword>
<feature type="transmembrane region" description="Helical" evidence="6">
    <location>
        <begin position="6"/>
        <end position="28"/>
    </location>
</feature>
<feature type="transmembrane region" description="Helical" evidence="6">
    <location>
        <begin position="256"/>
        <end position="274"/>
    </location>
</feature>
<name>A0A1V3L1S5_9PAST</name>
<dbReference type="GO" id="GO:0005315">
    <property type="term" value="F:phosphate transmembrane transporter activity"/>
    <property type="evidence" value="ECO:0007669"/>
    <property type="project" value="InterPro"/>
</dbReference>
<reference evidence="7 8" key="1">
    <citation type="submission" date="2016-10" db="EMBL/GenBank/DDBJ databases">
        <title>Rodentibacter gen. nov. and new species.</title>
        <authorList>
            <person name="Christensen H."/>
        </authorList>
    </citation>
    <scope>NUCLEOTIDE SEQUENCE [LARGE SCALE GENOMIC DNA]</scope>
    <source>
        <strain evidence="7 8">Ac81</strain>
    </source>
</reference>
<dbReference type="InterPro" id="IPR001204">
    <property type="entry name" value="Phos_transporter"/>
</dbReference>
<feature type="transmembrane region" description="Helical" evidence="6">
    <location>
        <begin position="397"/>
        <end position="419"/>
    </location>
</feature>
<evidence type="ECO:0000256" key="6">
    <source>
        <dbReference type="RuleBase" id="RU363058"/>
    </source>
</evidence>
<comment type="caution">
    <text evidence="7">The sequence shown here is derived from an EMBL/GenBank/DDBJ whole genome shotgun (WGS) entry which is preliminary data.</text>
</comment>
<keyword evidence="3 6" id="KW-0812">Transmembrane</keyword>
<dbReference type="PANTHER" id="PTHR11101:SF80">
    <property type="entry name" value="PHOSPHATE TRANSPORTER"/>
    <property type="match status" value="1"/>
</dbReference>
<feature type="transmembrane region" description="Helical" evidence="6">
    <location>
        <begin position="185"/>
        <end position="205"/>
    </location>
</feature>
<feature type="transmembrane region" description="Helical" evidence="6">
    <location>
        <begin position="303"/>
        <end position="322"/>
    </location>
</feature>
<dbReference type="PANTHER" id="PTHR11101">
    <property type="entry name" value="PHOSPHATE TRANSPORTER"/>
    <property type="match status" value="1"/>
</dbReference>
<dbReference type="GO" id="GO:0035435">
    <property type="term" value="P:phosphate ion transmembrane transport"/>
    <property type="evidence" value="ECO:0007669"/>
    <property type="project" value="TreeGrafter"/>
</dbReference>
<evidence type="ECO:0000256" key="5">
    <source>
        <dbReference type="ARBA" id="ARBA00023136"/>
    </source>
</evidence>
<evidence type="ECO:0000256" key="4">
    <source>
        <dbReference type="ARBA" id="ARBA00022989"/>
    </source>
</evidence>
<dbReference type="GO" id="GO:0016020">
    <property type="term" value="C:membrane"/>
    <property type="evidence" value="ECO:0007669"/>
    <property type="project" value="UniProtKB-SubCell"/>
</dbReference>
<feature type="transmembrane region" description="Helical" evidence="6">
    <location>
        <begin position="119"/>
        <end position="139"/>
    </location>
</feature>
<comment type="similarity">
    <text evidence="6">Belongs to the inorganic phosphate transporter (PiT) (TC 2.A.20) family.</text>
</comment>
<keyword evidence="2 6" id="KW-0813">Transport</keyword>
<evidence type="ECO:0000256" key="3">
    <source>
        <dbReference type="ARBA" id="ARBA00022692"/>
    </source>
</evidence>
<evidence type="ECO:0000313" key="7">
    <source>
        <dbReference type="EMBL" id="OOF83872.1"/>
    </source>
</evidence>
<feature type="transmembrane region" description="Helical" evidence="6">
    <location>
        <begin position="343"/>
        <end position="363"/>
    </location>
</feature>
<keyword evidence="6" id="KW-0592">Phosphate transport</keyword>
<feature type="transmembrane region" description="Helical" evidence="6">
    <location>
        <begin position="217"/>
        <end position="236"/>
    </location>
</feature>
<keyword evidence="8" id="KW-1185">Reference proteome</keyword>
<dbReference type="Pfam" id="PF01384">
    <property type="entry name" value="PHO4"/>
    <property type="match status" value="1"/>
</dbReference>
<organism evidence="7 8">
    <name type="scientific">Rodentibacter ratti</name>
    <dbReference type="NCBI Taxonomy" id="1906745"/>
    <lineage>
        <taxon>Bacteria</taxon>
        <taxon>Pseudomonadati</taxon>
        <taxon>Pseudomonadota</taxon>
        <taxon>Gammaproteobacteria</taxon>
        <taxon>Pasteurellales</taxon>
        <taxon>Pasteurellaceae</taxon>
        <taxon>Rodentibacter</taxon>
    </lineage>
</organism>
<evidence type="ECO:0000256" key="2">
    <source>
        <dbReference type="ARBA" id="ARBA00022448"/>
    </source>
</evidence>
<protein>
    <recommendedName>
        <fullName evidence="6">Phosphate transporter</fullName>
    </recommendedName>
</protein>
<evidence type="ECO:0000256" key="1">
    <source>
        <dbReference type="ARBA" id="ARBA00004141"/>
    </source>
</evidence>
<keyword evidence="4 6" id="KW-1133">Transmembrane helix</keyword>
<dbReference type="Proteomes" id="UP000188573">
    <property type="component" value="Unassembled WGS sequence"/>
</dbReference>
<comment type="subcellular location">
    <subcellularLocation>
        <location evidence="1 6">Membrane</location>
        <topology evidence="1 6">Multi-pass membrane protein</topology>
    </subcellularLocation>
</comment>
<dbReference type="RefSeq" id="WP_077495472.1">
    <property type="nucleotide sequence ID" value="NZ_MLAG01000006.1"/>
</dbReference>